<protein>
    <recommendedName>
        <fullName evidence="4">Trep_Strep domain-containing protein</fullName>
    </recommendedName>
</protein>
<reference evidence="2 3" key="1">
    <citation type="submission" date="2017-09" db="EMBL/GenBank/DDBJ databases">
        <title>Bacterial strain isolated from the female urinary microbiota.</title>
        <authorList>
            <person name="Thomas-White K."/>
            <person name="Kumar N."/>
            <person name="Forster S."/>
            <person name="Putonti C."/>
            <person name="Lawley T."/>
            <person name="Wolfe A.J."/>
        </authorList>
    </citation>
    <scope>NUCLEOTIDE SEQUENCE [LARGE SCALE GENOMIC DNA]</scope>
    <source>
        <strain evidence="2 3">UMB0186</strain>
    </source>
</reference>
<dbReference type="Pfam" id="PF09605">
    <property type="entry name" value="Trep_Strep"/>
    <property type="match status" value="1"/>
</dbReference>
<feature type="transmembrane region" description="Helical" evidence="1">
    <location>
        <begin position="34"/>
        <end position="55"/>
    </location>
</feature>
<organism evidence="2 3">
    <name type="scientific">Gemella sanguinis</name>
    <dbReference type="NCBI Taxonomy" id="84135"/>
    <lineage>
        <taxon>Bacteria</taxon>
        <taxon>Bacillati</taxon>
        <taxon>Bacillota</taxon>
        <taxon>Bacilli</taxon>
        <taxon>Bacillales</taxon>
        <taxon>Gemellaceae</taxon>
        <taxon>Gemella</taxon>
    </lineage>
</organism>
<gene>
    <name evidence="2" type="ORF">CJ218_05200</name>
</gene>
<feature type="transmembrane region" description="Helical" evidence="1">
    <location>
        <begin position="113"/>
        <end position="135"/>
    </location>
</feature>
<keyword evidence="1" id="KW-0472">Membrane</keyword>
<dbReference type="EMBL" id="PNGT01000005">
    <property type="protein sequence ID" value="PMC52241.1"/>
    <property type="molecule type" value="Genomic_DNA"/>
</dbReference>
<dbReference type="STRING" id="84135.GCA_001052115_01246"/>
<dbReference type="NCBIfam" id="TIGR02185">
    <property type="entry name" value="Trep_Strep"/>
    <property type="match status" value="1"/>
</dbReference>
<dbReference type="Proteomes" id="UP000235670">
    <property type="component" value="Unassembled WGS sequence"/>
</dbReference>
<evidence type="ECO:0000313" key="2">
    <source>
        <dbReference type="EMBL" id="PMC52241.1"/>
    </source>
</evidence>
<dbReference type="InterPro" id="IPR011733">
    <property type="entry name" value="CHP02185_IM"/>
</dbReference>
<sequence length="192" mass="21045">MKLKTKDYIFLGMATVLSLVIYMIAMVLSSFLGAFGHSISPGIWGLLGGVVFVYICYNFNKFGIFTVFIALHMIIFSIMGGSYLPWWITSLTGAILADLVLKTVGYNNIISQCLALSLINVGSACGAWIPIVFFADSYKSDWVARGQSVEAMDASIKYGSGSWLLLGIFIIIVLSSLGVIIGRKILNKYQRK</sequence>
<feature type="transmembrane region" description="Helical" evidence="1">
    <location>
        <begin position="84"/>
        <end position="101"/>
    </location>
</feature>
<evidence type="ECO:0000313" key="3">
    <source>
        <dbReference type="Proteomes" id="UP000235670"/>
    </source>
</evidence>
<dbReference type="OrthoDB" id="9781459at2"/>
<name>A0A2N6SE96_9BACL</name>
<feature type="transmembrane region" description="Helical" evidence="1">
    <location>
        <begin position="62"/>
        <end position="78"/>
    </location>
</feature>
<feature type="transmembrane region" description="Helical" evidence="1">
    <location>
        <begin position="162"/>
        <end position="182"/>
    </location>
</feature>
<keyword evidence="1" id="KW-1133">Transmembrane helix</keyword>
<accession>A0A2N6SE96</accession>
<keyword evidence="1" id="KW-0812">Transmembrane</keyword>
<evidence type="ECO:0000256" key="1">
    <source>
        <dbReference type="SAM" id="Phobius"/>
    </source>
</evidence>
<dbReference type="RefSeq" id="WP_102189872.1">
    <property type="nucleotide sequence ID" value="NZ_CAUTAO010000009.1"/>
</dbReference>
<comment type="caution">
    <text evidence="2">The sequence shown here is derived from an EMBL/GenBank/DDBJ whole genome shotgun (WGS) entry which is preliminary data.</text>
</comment>
<evidence type="ECO:0008006" key="4">
    <source>
        <dbReference type="Google" id="ProtNLM"/>
    </source>
</evidence>
<dbReference type="AlphaFoldDB" id="A0A2N6SE96"/>
<proteinExistence type="predicted"/>
<feature type="transmembrane region" description="Helical" evidence="1">
    <location>
        <begin position="7"/>
        <end position="28"/>
    </location>
</feature>